<keyword evidence="8" id="KW-0547">Nucleotide-binding</keyword>
<evidence type="ECO:0000256" key="12">
    <source>
        <dbReference type="SAM" id="Phobius"/>
    </source>
</evidence>
<evidence type="ECO:0000259" key="13">
    <source>
        <dbReference type="Pfam" id="PF00024"/>
    </source>
</evidence>
<feature type="domain" description="Apple" evidence="13">
    <location>
        <begin position="385"/>
        <end position="428"/>
    </location>
</feature>
<comment type="caution">
    <text evidence="15">The sequence shown here is derived from an EMBL/GenBank/DDBJ whole genome shotgun (WGS) entry which is preliminary data.</text>
</comment>
<evidence type="ECO:0000256" key="7">
    <source>
        <dbReference type="ARBA" id="ARBA00022692"/>
    </source>
</evidence>
<protein>
    <recommendedName>
        <fullName evidence="4">N-acetylgalactosaminide beta-1,3-galactosyltransferase</fullName>
        <ecNumber evidence="4">2.4.1.122</ecNumber>
    </recommendedName>
</protein>
<dbReference type="InterPro" id="IPR003609">
    <property type="entry name" value="Pan_app"/>
</dbReference>
<keyword evidence="7 12" id="KW-0812">Transmembrane</keyword>
<comment type="subcellular location">
    <subcellularLocation>
        <location evidence="1">Membrane</location>
        <topology evidence="1">Single-pass type II membrane protein</topology>
    </subcellularLocation>
</comment>
<evidence type="ECO:0000256" key="6">
    <source>
        <dbReference type="ARBA" id="ARBA00022679"/>
    </source>
</evidence>
<dbReference type="InterPro" id="IPR026050">
    <property type="entry name" value="C1GALT1/C1GALT1_chp1"/>
</dbReference>
<keyword evidence="16" id="KW-1185">Reference proteome</keyword>
<dbReference type="GO" id="GO:0016263">
    <property type="term" value="F:glycoprotein-N-acetylgalactosamine 3-beta-galactosyltransferase activity"/>
    <property type="evidence" value="ECO:0007669"/>
    <property type="project" value="UniProtKB-EC"/>
</dbReference>
<evidence type="ECO:0000256" key="5">
    <source>
        <dbReference type="ARBA" id="ARBA00022676"/>
    </source>
</evidence>
<organism evidence="15 16">
    <name type="scientific">Coniochaeta pulveracea</name>
    <dbReference type="NCBI Taxonomy" id="177199"/>
    <lineage>
        <taxon>Eukaryota</taxon>
        <taxon>Fungi</taxon>
        <taxon>Dikarya</taxon>
        <taxon>Ascomycota</taxon>
        <taxon>Pezizomycotina</taxon>
        <taxon>Sordariomycetes</taxon>
        <taxon>Sordariomycetidae</taxon>
        <taxon>Coniochaetales</taxon>
        <taxon>Coniochaetaceae</taxon>
        <taxon>Coniochaeta</taxon>
    </lineage>
</organism>
<dbReference type="InterPro" id="IPR003378">
    <property type="entry name" value="Fringe-like_glycosylTrfase"/>
</dbReference>
<comment type="pathway">
    <text evidence="2">Protein modification; protein glycosylation.</text>
</comment>
<dbReference type="GO" id="GO:0016020">
    <property type="term" value="C:membrane"/>
    <property type="evidence" value="ECO:0007669"/>
    <property type="project" value="UniProtKB-SubCell"/>
</dbReference>
<evidence type="ECO:0000313" key="16">
    <source>
        <dbReference type="Proteomes" id="UP000275385"/>
    </source>
</evidence>
<sequence>MFLPRLGKLGRLVLVVNLGFLVWVLLCLTFLPYDSPSVLWIRFVASKATALLRPPPSAAHWLAREPKYKINFDTDVGFILKTGYGTQERVLVQLDALGLTVDAEANRNTMNTLVIGDFKAEIQHNDHTVVIHDVIDHPLMRELTLAGQGNHERVIKYKKMTDAVAQGKHDEAQEAVKSFGWELDALKFIPGLVMAYERMPNKKWYILIDDDTYLVQGSLQAMLDRLDSSKPEYLGNAVGAFTGRFAHGGSAVILSQAAMALLFKENKQIIPEAYVASLNETWGDKLLATTFQKVGVYLDERYNSFFNGERPQLARIMADRLCSPIISFHGLAKPQKMAEVGTKFSHVRGLMTWGHLWKLYSQPDMASFAEHPIRKDYDHVGKPDEKVMTIRATETAEKCMESCNKHHKTCLAWTWDSTKKECYISPWVVIGEVSPGKFTGLNHIRIDQIGRRCAS</sequence>
<comment type="similarity">
    <text evidence="3">Belongs to the glycosyltransferase 31 family. Beta3-Gal-T subfamily.</text>
</comment>
<reference evidence="15 16" key="1">
    <citation type="submission" date="2018-08" db="EMBL/GenBank/DDBJ databases">
        <title>Draft genome of the lignicolous fungus Coniochaeta pulveracea.</title>
        <authorList>
            <person name="Borstlap C.J."/>
            <person name="De Witt R.N."/>
            <person name="Botha A."/>
            <person name="Volschenk H."/>
        </authorList>
    </citation>
    <scope>NUCLEOTIDE SEQUENCE [LARGE SCALE GENOMIC DNA]</scope>
    <source>
        <strain evidence="15 16">CAB683</strain>
    </source>
</reference>
<dbReference type="Pfam" id="PF00024">
    <property type="entry name" value="PAN_1"/>
    <property type="match status" value="1"/>
</dbReference>
<keyword evidence="6" id="KW-0808">Transferase</keyword>
<evidence type="ECO:0000256" key="3">
    <source>
        <dbReference type="ARBA" id="ARBA00006462"/>
    </source>
</evidence>
<evidence type="ECO:0000259" key="14">
    <source>
        <dbReference type="Pfam" id="PF02434"/>
    </source>
</evidence>
<dbReference type="GO" id="GO:0000166">
    <property type="term" value="F:nucleotide binding"/>
    <property type="evidence" value="ECO:0007669"/>
    <property type="project" value="UniProtKB-KW"/>
</dbReference>
<keyword evidence="11 12" id="KW-0472">Membrane</keyword>
<dbReference type="Pfam" id="PF02434">
    <property type="entry name" value="Fringe"/>
    <property type="match status" value="1"/>
</dbReference>
<dbReference type="PANTHER" id="PTHR23033">
    <property type="entry name" value="BETA1,3-GALACTOSYLTRANSFERASE"/>
    <property type="match status" value="1"/>
</dbReference>
<evidence type="ECO:0000313" key="15">
    <source>
        <dbReference type="EMBL" id="RKU41159.1"/>
    </source>
</evidence>
<dbReference type="EC" id="2.4.1.122" evidence="4"/>
<dbReference type="STRING" id="177199.A0A420Y084"/>
<keyword evidence="5" id="KW-0328">Glycosyltransferase</keyword>
<evidence type="ECO:0000256" key="11">
    <source>
        <dbReference type="ARBA" id="ARBA00023136"/>
    </source>
</evidence>
<dbReference type="Proteomes" id="UP000275385">
    <property type="component" value="Unassembled WGS sequence"/>
</dbReference>
<feature type="transmembrane region" description="Helical" evidence="12">
    <location>
        <begin position="12"/>
        <end position="33"/>
    </location>
</feature>
<proteinExistence type="inferred from homology"/>
<evidence type="ECO:0000256" key="2">
    <source>
        <dbReference type="ARBA" id="ARBA00004922"/>
    </source>
</evidence>
<keyword evidence="9" id="KW-0735">Signal-anchor</keyword>
<dbReference type="EMBL" id="QVQW01000081">
    <property type="protein sequence ID" value="RKU41159.1"/>
    <property type="molecule type" value="Genomic_DNA"/>
</dbReference>
<dbReference type="OrthoDB" id="414175at2759"/>
<dbReference type="AlphaFoldDB" id="A0A420Y084"/>
<dbReference type="PANTHER" id="PTHR23033:SF40">
    <property type="entry name" value="APPLE DOMAIN-CONTAINING PROTEIN"/>
    <property type="match status" value="1"/>
</dbReference>
<dbReference type="Gene3D" id="3.50.4.10">
    <property type="entry name" value="Hepatocyte Growth Factor"/>
    <property type="match status" value="1"/>
</dbReference>
<name>A0A420Y084_9PEZI</name>
<evidence type="ECO:0000256" key="1">
    <source>
        <dbReference type="ARBA" id="ARBA00004606"/>
    </source>
</evidence>
<evidence type="ECO:0000256" key="8">
    <source>
        <dbReference type="ARBA" id="ARBA00022741"/>
    </source>
</evidence>
<gene>
    <name evidence="15" type="ORF">DL546_003132</name>
</gene>
<evidence type="ECO:0000256" key="10">
    <source>
        <dbReference type="ARBA" id="ARBA00022989"/>
    </source>
</evidence>
<evidence type="ECO:0000256" key="9">
    <source>
        <dbReference type="ARBA" id="ARBA00022968"/>
    </source>
</evidence>
<keyword evidence="10 12" id="KW-1133">Transmembrane helix</keyword>
<evidence type="ECO:0000256" key="4">
    <source>
        <dbReference type="ARBA" id="ARBA00012557"/>
    </source>
</evidence>
<dbReference type="Gene3D" id="3.90.550.50">
    <property type="match status" value="1"/>
</dbReference>
<accession>A0A420Y084</accession>
<feature type="domain" description="Fringe-like glycosyltransferase" evidence="14">
    <location>
        <begin position="200"/>
        <end position="345"/>
    </location>
</feature>